<dbReference type="OrthoDB" id="416222at2759"/>
<accession>A0A6A6ZUM4</accession>
<organism evidence="1 2">
    <name type="scientific">Ophiobolus disseminans</name>
    <dbReference type="NCBI Taxonomy" id="1469910"/>
    <lineage>
        <taxon>Eukaryota</taxon>
        <taxon>Fungi</taxon>
        <taxon>Dikarya</taxon>
        <taxon>Ascomycota</taxon>
        <taxon>Pezizomycotina</taxon>
        <taxon>Dothideomycetes</taxon>
        <taxon>Pleosporomycetidae</taxon>
        <taxon>Pleosporales</taxon>
        <taxon>Pleosporineae</taxon>
        <taxon>Phaeosphaeriaceae</taxon>
        <taxon>Ophiobolus</taxon>
    </lineage>
</organism>
<gene>
    <name evidence="1" type="ORF">CC86DRAFT_371842</name>
</gene>
<name>A0A6A6ZUM4_9PLEO</name>
<sequence length="118" mass="13232">MGYEYPIHAAIQLGREDVIRILLQHNSRAEQFKLRRCGGCTPLHNAVDSRQSTRTKIAVLRLLLAKAPKGIGVLELRDDEGTSVLDLARKQGQSAGVEYEEVLDEIEDFQDDEKDLSV</sequence>
<reference evidence="1" key="1">
    <citation type="journal article" date="2020" name="Stud. Mycol.">
        <title>101 Dothideomycetes genomes: a test case for predicting lifestyles and emergence of pathogens.</title>
        <authorList>
            <person name="Haridas S."/>
            <person name="Albert R."/>
            <person name="Binder M."/>
            <person name="Bloem J."/>
            <person name="Labutti K."/>
            <person name="Salamov A."/>
            <person name="Andreopoulos B."/>
            <person name="Baker S."/>
            <person name="Barry K."/>
            <person name="Bills G."/>
            <person name="Bluhm B."/>
            <person name="Cannon C."/>
            <person name="Castanera R."/>
            <person name="Culley D."/>
            <person name="Daum C."/>
            <person name="Ezra D."/>
            <person name="Gonzalez J."/>
            <person name="Henrissat B."/>
            <person name="Kuo A."/>
            <person name="Liang C."/>
            <person name="Lipzen A."/>
            <person name="Lutzoni F."/>
            <person name="Magnuson J."/>
            <person name="Mondo S."/>
            <person name="Nolan M."/>
            <person name="Ohm R."/>
            <person name="Pangilinan J."/>
            <person name="Park H.-J."/>
            <person name="Ramirez L."/>
            <person name="Alfaro M."/>
            <person name="Sun H."/>
            <person name="Tritt A."/>
            <person name="Yoshinaga Y."/>
            <person name="Zwiers L.-H."/>
            <person name="Turgeon B."/>
            <person name="Goodwin S."/>
            <person name="Spatafora J."/>
            <person name="Crous P."/>
            <person name="Grigoriev I."/>
        </authorList>
    </citation>
    <scope>NUCLEOTIDE SEQUENCE</scope>
    <source>
        <strain evidence="1">CBS 113818</strain>
    </source>
</reference>
<dbReference type="EMBL" id="MU006230">
    <property type="protein sequence ID" value="KAF2824543.1"/>
    <property type="molecule type" value="Genomic_DNA"/>
</dbReference>
<dbReference type="SUPFAM" id="SSF48403">
    <property type="entry name" value="Ankyrin repeat"/>
    <property type="match status" value="1"/>
</dbReference>
<dbReference type="InterPro" id="IPR002110">
    <property type="entry name" value="Ankyrin_rpt"/>
</dbReference>
<dbReference type="Pfam" id="PF12796">
    <property type="entry name" value="Ank_2"/>
    <property type="match status" value="1"/>
</dbReference>
<evidence type="ECO:0000313" key="2">
    <source>
        <dbReference type="Proteomes" id="UP000799424"/>
    </source>
</evidence>
<dbReference type="Proteomes" id="UP000799424">
    <property type="component" value="Unassembled WGS sequence"/>
</dbReference>
<dbReference type="AlphaFoldDB" id="A0A6A6ZUM4"/>
<proteinExistence type="predicted"/>
<keyword evidence="2" id="KW-1185">Reference proteome</keyword>
<dbReference type="Gene3D" id="1.25.40.20">
    <property type="entry name" value="Ankyrin repeat-containing domain"/>
    <property type="match status" value="1"/>
</dbReference>
<evidence type="ECO:0000313" key="1">
    <source>
        <dbReference type="EMBL" id="KAF2824543.1"/>
    </source>
</evidence>
<dbReference type="InterPro" id="IPR036770">
    <property type="entry name" value="Ankyrin_rpt-contain_sf"/>
</dbReference>
<protein>
    <submittedName>
        <fullName evidence="1">Uncharacterized protein</fullName>
    </submittedName>
</protein>